<keyword evidence="2" id="KW-0645">Protease</keyword>
<evidence type="ECO:0000256" key="2">
    <source>
        <dbReference type="ARBA" id="ARBA00022670"/>
    </source>
</evidence>
<dbReference type="SMART" id="SM00645">
    <property type="entry name" value="Pept_C1"/>
    <property type="match status" value="1"/>
</dbReference>
<dbReference type="GO" id="GO:0006508">
    <property type="term" value="P:proteolysis"/>
    <property type="evidence" value="ECO:0007669"/>
    <property type="project" value="UniProtKB-KW"/>
</dbReference>
<evidence type="ECO:0000256" key="4">
    <source>
        <dbReference type="ARBA" id="ARBA00022801"/>
    </source>
</evidence>
<proteinExistence type="inferred from homology"/>
<dbReference type="InterPro" id="IPR038765">
    <property type="entry name" value="Papain-like_cys_pep_sf"/>
</dbReference>
<keyword evidence="4" id="KW-0378">Hydrolase</keyword>
<reference evidence="9 10" key="1">
    <citation type="submission" date="2019-08" db="EMBL/GenBank/DDBJ databases">
        <title>Whole genome of Aphis craccivora.</title>
        <authorList>
            <person name="Voronova N.V."/>
            <person name="Shulinski R.S."/>
            <person name="Bandarenka Y.V."/>
            <person name="Zhorov D.G."/>
            <person name="Warner D."/>
        </authorList>
    </citation>
    <scope>NUCLEOTIDE SEQUENCE [LARGE SCALE GENOMIC DNA]</scope>
    <source>
        <strain evidence="9">180601</strain>
        <tissue evidence="9">Whole Body</tissue>
    </source>
</reference>
<dbReference type="PANTHER" id="PTHR12411">
    <property type="entry name" value="CYSTEINE PROTEASE FAMILY C1-RELATED"/>
    <property type="match status" value="1"/>
</dbReference>
<evidence type="ECO:0000313" key="9">
    <source>
        <dbReference type="EMBL" id="KAF0734806.1"/>
    </source>
</evidence>
<feature type="transmembrane region" description="Helical" evidence="7">
    <location>
        <begin position="31"/>
        <end position="51"/>
    </location>
</feature>
<dbReference type="InterPro" id="IPR025660">
    <property type="entry name" value="Pept_his_AS"/>
</dbReference>
<keyword evidence="7" id="KW-0472">Membrane</keyword>
<dbReference type="OrthoDB" id="640249at2759"/>
<dbReference type="PROSITE" id="PS00639">
    <property type="entry name" value="THIOL_PROTEASE_HIS"/>
    <property type="match status" value="1"/>
</dbReference>
<dbReference type="EMBL" id="VUJU01008155">
    <property type="protein sequence ID" value="KAF0734806.1"/>
    <property type="molecule type" value="Genomic_DNA"/>
</dbReference>
<dbReference type="InterPro" id="IPR000668">
    <property type="entry name" value="Peptidase_C1A_C"/>
</dbReference>
<evidence type="ECO:0000256" key="3">
    <source>
        <dbReference type="ARBA" id="ARBA00022729"/>
    </source>
</evidence>
<keyword evidence="7" id="KW-0812">Transmembrane</keyword>
<accession>A0A6G0X4C7</accession>
<dbReference type="InterPro" id="IPR013128">
    <property type="entry name" value="Peptidase_C1A"/>
</dbReference>
<keyword evidence="3" id="KW-0732">Signal</keyword>
<evidence type="ECO:0000259" key="8">
    <source>
        <dbReference type="SMART" id="SM00645"/>
    </source>
</evidence>
<dbReference type="AlphaFoldDB" id="A0A6G0X4C7"/>
<dbReference type="Pfam" id="PF08127">
    <property type="entry name" value="Propeptide_C1"/>
    <property type="match status" value="1"/>
</dbReference>
<protein>
    <submittedName>
        <fullName evidence="9">Cathepsin B-like cysteine proteinase 3</fullName>
    </submittedName>
</protein>
<organism evidence="9 10">
    <name type="scientific">Aphis craccivora</name>
    <name type="common">Cowpea aphid</name>
    <dbReference type="NCBI Taxonomy" id="307492"/>
    <lineage>
        <taxon>Eukaryota</taxon>
        <taxon>Metazoa</taxon>
        <taxon>Ecdysozoa</taxon>
        <taxon>Arthropoda</taxon>
        <taxon>Hexapoda</taxon>
        <taxon>Insecta</taxon>
        <taxon>Pterygota</taxon>
        <taxon>Neoptera</taxon>
        <taxon>Paraneoptera</taxon>
        <taxon>Hemiptera</taxon>
        <taxon>Sternorrhyncha</taxon>
        <taxon>Aphidomorpha</taxon>
        <taxon>Aphidoidea</taxon>
        <taxon>Aphididae</taxon>
        <taxon>Aphidini</taxon>
        <taxon>Aphis</taxon>
        <taxon>Aphis</taxon>
    </lineage>
</organism>
<evidence type="ECO:0000313" key="10">
    <source>
        <dbReference type="Proteomes" id="UP000478052"/>
    </source>
</evidence>
<keyword evidence="10" id="KW-1185">Reference proteome</keyword>
<dbReference type="SUPFAM" id="SSF54001">
    <property type="entry name" value="Cysteine proteinases"/>
    <property type="match status" value="1"/>
</dbReference>
<dbReference type="CDD" id="cd02620">
    <property type="entry name" value="Peptidase_C1A_CathepsinB"/>
    <property type="match status" value="1"/>
</dbReference>
<keyword evidence="5" id="KW-0788">Thiol protease</keyword>
<keyword evidence="7" id="KW-1133">Transmembrane helix</keyword>
<name>A0A6G0X4C7_APHCR</name>
<keyword evidence="6" id="KW-1015">Disulfide bond</keyword>
<dbReference type="PRINTS" id="PR00705">
    <property type="entry name" value="PAPAIN"/>
</dbReference>
<evidence type="ECO:0000256" key="5">
    <source>
        <dbReference type="ARBA" id="ARBA00022807"/>
    </source>
</evidence>
<evidence type="ECO:0000256" key="6">
    <source>
        <dbReference type="ARBA" id="ARBA00023157"/>
    </source>
</evidence>
<gene>
    <name evidence="9" type="ORF">FWK35_00031534</name>
</gene>
<comment type="similarity">
    <text evidence="1">Belongs to the peptidase C1 family.</text>
</comment>
<evidence type="ECO:0000256" key="7">
    <source>
        <dbReference type="SAM" id="Phobius"/>
    </source>
</evidence>
<sequence>MLTSHITIFIVQFTVYLCEVFLFFTKKMPKFMIVISVVLLSVYLTEQAHFLSKSYVEKINEEATTWKAKQNFPEYMTKEQIVQLLGSKSLTGVPKSPVKENDSNYVENSELPNFFDARIQWSHCKTIGEVRNQGNCKNCWALSTTSAFADRLCVATKGDVNELISAEELTFCCSKCGFGCRVGGYPIRAWQYFKSHGVVTGGNYNTSDGCQPYRVPPCVIDEQGHNTCSGQPTERNHKCRKSCYGDLTYNYKNGHYQTKDAYYLNANVMRKDTLEYGPIEAAIDVYDDFVNYESGVYQKTKNAKYLGGHSVKLIGWGEENGVLYWLMVNSWGEQWGANGLFKIRRGTNECGVEGSPTAGVPLV</sequence>
<feature type="transmembrane region" description="Helical" evidence="7">
    <location>
        <begin position="6"/>
        <end position="24"/>
    </location>
</feature>
<dbReference type="GO" id="GO:0004197">
    <property type="term" value="F:cysteine-type endopeptidase activity"/>
    <property type="evidence" value="ECO:0007669"/>
    <property type="project" value="InterPro"/>
</dbReference>
<dbReference type="Pfam" id="PF00112">
    <property type="entry name" value="Peptidase_C1"/>
    <property type="match status" value="1"/>
</dbReference>
<feature type="domain" description="Peptidase C1A papain C-terminal" evidence="8">
    <location>
        <begin position="111"/>
        <end position="360"/>
    </location>
</feature>
<dbReference type="InterPro" id="IPR012599">
    <property type="entry name" value="Propeptide_C1A"/>
</dbReference>
<comment type="caution">
    <text evidence="9">The sequence shown here is derived from an EMBL/GenBank/DDBJ whole genome shotgun (WGS) entry which is preliminary data.</text>
</comment>
<evidence type="ECO:0000256" key="1">
    <source>
        <dbReference type="ARBA" id="ARBA00008455"/>
    </source>
</evidence>
<dbReference type="Proteomes" id="UP000478052">
    <property type="component" value="Unassembled WGS sequence"/>
</dbReference>
<dbReference type="Gene3D" id="3.90.70.10">
    <property type="entry name" value="Cysteine proteinases"/>
    <property type="match status" value="1"/>
</dbReference>